<dbReference type="InterPro" id="IPR037171">
    <property type="entry name" value="NagB/RpiA_transferase-like"/>
</dbReference>
<dbReference type="NCBIfam" id="TIGR01198">
    <property type="entry name" value="pgl"/>
    <property type="match status" value="1"/>
</dbReference>
<evidence type="ECO:0000256" key="7">
    <source>
        <dbReference type="RuleBase" id="RU365095"/>
    </source>
</evidence>
<keyword evidence="10" id="KW-1185">Reference proteome</keyword>
<dbReference type="RefSeq" id="WP_316973857.1">
    <property type="nucleotide sequence ID" value="NZ_JAWIIJ010000007.1"/>
</dbReference>
<dbReference type="PANTHER" id="PTHR11054:SF0">
    <property type="entry name" value="6-PHOSPHOGLUCONOLACTONASE"/>
    <property type="match status" value="1"/>
</dbReference>
<name>A0ABU3VY83_9GAMM</name>
<evidence type="ECO:0000256" key="6">
    <source>
        <dbReference type="ARBA" id="ARBA00020337"/>
    </source>
</evidence>
<comment type="similarity">
    <text evidence="4 7">Belongs to the glucosamine/galactosamine-6-phosphate isomerase family. 6-phosphogluconolactonase subfamily.</text>
</comment>
<evidence type="ECO:0000256" key="4">
    <source>
        <dbReference type="ARBA" id="ARBA00010662"/>
    </source>
</evidence>
<reference evidence="9 10" key="1">
    <citation type="submission" date="2023-10" db="EMBL/GenBank/DDBJ databases">
        <title>Characteristics and mechanism of a salt-tolerant marine origin heterotrophic nitrifying- aerobic denitrifying bacteria Marinobacter xestospongiae HN1.</title>
        <authorList>
            <person name="Qi R."/>
        </authorList>
    </citation>
    <scope>NUCLEOTIDE SEQUENCE [LARGE SCALE GENOMIC DNA]</scope>
    <source>
        <strain evidence="9 10">HN1</strain>
    </source>
</reference>
<dbReference type="EMBL" id="JAWIIJ010000007">
    <property type="protein sequence ID" value="MDV2079245.1"/>
    <property type="molecule type" value="Genomic_DNA"/>
</dbReference>
<proteinExistence type="inferred from homology"/>
<dbReference type="Pfam" id="PF01182">
    <property type="entry name" value="Glucosamine_iso"/>
    <property type="match status" value="1"/>
</dbReference>
<dbReference type="InterPro" id="IPR039104">
    <property type="entry name" value="6PGL"/>
</dbReference>
<accession>A0ABU3VY83</accession>
<evidence type="ECO:0000256" key="3">
    <source>
        <dbReference type="ARBA" id="ARBA00004961"/>
    </source>
</evidence>
<comment type="pathway">
    <text evidence="3 7">Carbohydrate degradation; pentose phosphate pathway; D-ribulose 5-phosphate from D-glucose 6-phosphate (oxidative stage): step 2/3.</text>
</comment>
<dbReference type="CDD" id="cd01400">
    <property type="entry name" value="6PGL"/>
    <property type="match status" value="1"/>
</dbReference>
<dbReference type="InterPro" id="IPR005900">
    <property type="entry name" value="6-phosphogluconolactonase_DevB"/>
</dbReference>
<evidence type="ECO:0000313" key="9">
    <source>
        <dbReference type="EMBL" id="MDV2079245.1"/>
    </source>
</evidence>
<comment type="caution">
    <text evidence="9">The sequence shown here is derived from an EMBL/GenBank/DDBJ whole genome shotgun (WGS) entry which is preliminary data.</text>
</comment>
<keyword evidence="7 9" id="KW-0378">Hydrolase</keyword>
<dbReference type="PANTHER" id="PTHR11054">
    <property type="entry name" value="6-PHOSPHOGLUCONOLACTONASE"/>
    <property type="match status" value="1"/>
</dbReference>
<dbReference type="Gene3D" id="3.40.50.1360">
    <property type="match status" value="1"/>
</dbReference>
<protein>
    <recommendedName>
        <fullName evidence="6 7">6-phosphogluconolactonase</fullName>
        <shortName evidence="7">6PGL</shortName>
        <ecNumber evidence="5 7">3.1.1.31</ecNumber>
    </recommendedName>
</protein>
<dbReference type="Proteomes" id="UP001269819">
    <property type="component" value="Unassembled WGS sequence"/>
</dbReference>
<dbReference type="GO" id="GO:0017057">
    <property type="term" value="F:6-phosphogluconolactonase activity"/>
    <property type="evidence" value="ECO:0007669"/>
    <property type="project" value="UniProtKB-EC"/>
</dbReference>
<gene>
    <name evidence="7 9" type="primary">pgl</name>
    <name evidence="9" type="ORF">RYS15_11125</name>
</gene>
<evidence type="ECO:0000256" key="5">
    <source>
        <dbReference type="ARBA" id="ARBA00013198"/>
    </source>
</evidence>
<organism evidence="9 10">
    <name type="scientific">Marinobacter xestospongiae</name>
    <dbReference type="NCBI Taxonomy" id="994319"/>
    <lineage>
        <taxon>Bacteria</taxon>
        <taxon>Pseudomonadati</taxon>
        <taxon>Pseudomonadota</taxon>
        <taxon>Gammaproteobacteria</taxon>
        <taxon>Pseudomonadales</taxon>
        <taxon>Marinobacteraceae</taxon>
        <taxon>Marinobacter</taxon>
    </lineage>
</organism>
<comment type="catalytic activity">
    <reaction evidence="1 7">
        <text>6-phospho-D-glucono-1,5-lactone + H2O = 6-phospho-D-gluconate + H(+)</text>
        <dbReference type="Rhea" id="RHEA:12556"/>
        <dbReference type="ChEBI" id="CHEBI:15377"/>
        <dbReference type="ChEBI" id="CHEBI:15378"/>
        <dbReference type="ChEBI" id="CHEBI:57955"/>
        <dbReference type="ChEBI" id="CHEBI:58759"/>
        <dbReference type="EC" id="3.1.1.31"/>
    </reaction>
</comment>
<evidence type="ECO:0000256" key="2">
    <source>
        <dbReference type="ARBA" id="ARBA00002681"/>
    </source>
</evidence>
<evidence type="ECO:0000256" key="1">
    <source>
        <dbReference type="ARBA" id="ARBA00000832"/>
    </source>
</evidence>
<dbReference type="InterPro" id="IPR006148">
    <property type="entry name" value="Glc/Gal-6P_isomerase"/>
</dbReference>
<comment type="function">
    <text evidence="2 7">Hydrolysis of 6-phosphogluconolactone to 6-phosphogluconate.</text>
</comment>
<evidence type="ECO:0000259" key="8">
    <source>
        <dbReference type="Pfam" id="PF01182"/>
    </source>
</evidence>
<sequence>MKMPDIALPDGVDLVSAVDAHSVASILAEKIAGVLADRLREPGRASLAVSGGTTPIAFFELLAEKPLDWSRVDVVLVDERWVPESDPASNAATVRRYLLQGPAASATFWPLWRDGVSPQQGAALADRALASLAWPLTAVVLGLGTDGHTASLFPDAPELYQALDTTRPERVCAMTPPSQAQARVTLTLRALAAAGFRALHIQGGSKAETLRQACENPDDVADMPIRVFLKLGLRVFWSA</sequence>
<evidence type="ECO:0000313" key="10">
    <source>
        <dbReference type="Proteomes" id="UP001269819"/>
    </source>
</evidence>
<dbReference type="EC" id="3.1.1.31" evidence="5 7"/>
<dbReference type="SUPFAM" id="SSF100950">
    <property type="entry name" value="NagB/RpiA/CoA transferase-like"/>
    <property type="match status" value="1"/>
</dbReference>
<feature type="domain" description="Glucosamine/galactosamine-6-phosphate isomerase" evidence="8">
    <location>
        <begin position="19"/>
        <end position="234"/>
    </location>
</feature>